<evidence type="ECO:0000256" key="4">
    <source>
        <dbReference type="ARBA" id="ARBA00022753"/>
    </source>
</evidence>
<evidence type="ECO:0000256" key="1">
    <source>
        <dbReference type="ARBA" id="ARBA00004177"/>
    </source>
</evidence>
<dbReference type="EMBL" id="JABDTM020024560">
    <property type="protein sequence ID" value="KAH0814167.1"/>
    <property type="molecule type" value="Genomic_DNA"/>
</dbReference>
<dbReference type="GO" id="GO:0005768">
    <property type="term" value="C:endosome"/>
    <property type="evidence" value="ECO:0007669"/>
    <property type="project" value="UniProtKB-SubCell"/>
</dbReference>
<feature type="region of interest" description="Disordered" evidence="6">
    <location>
        <begin position="933"/>
        <end position="1067"/>
    </location>
</feature>
<dbReference type="Gene3D" id="1.20.120.560">
    <property type="entry name" value="alix/aip1 in complex with the ypdl late domain"/>
    <property type="match status" value="1"/>
</dbReference>
<sequence length="1683" mass="187182">MEAVPRLPMISFELKVSPENVQFGPQLKQYIANFYNEDPESYNTEISNLESLRCAAIRPTTDVAGCQLLKKYYCQLHFLKSRFPMQSASIYFSWKDSYSNMPCSVPDIRFELMCILHNIGALHTQLGAADSRTSPDGLKMACTHFQCAAWAFQTMKETYYEMVPYMSSIEIVHFMQQVCFAQAQECILEKSMMDNRKATITAKVAVQVVDHYKRALMLLTFGDDESSFNNLVGSKTVKEWSKYLSFKVSYHKSIALLFQGQQAEEQQKMGERVAFYQAACEQLEEARKLSSGLKQQKDLNEAIAFTSDVVEGKRKAAKNENEFIYHEEVPDKHALQEVKGASLVKGIAFNVNDVEVSGPDIFARLVPMEAHEASSLYSEKKAQKLRQLGELVESKDQGLAEFMSSLQLEVFNQMRQATGLSQDLVDRAAALSAKPTATQDLVAAMGKLSNSYHEVESMLNEIQELLKEEEHNEKEYQELMGKRPPSIIATDLAREAAKYREAHNKANDSNQNLHKAMMTHVANLKILAQPLMELQKQIPSVDLPNPNVDENCIRDVENLIAKVEEMRNQRAMLWTQFREAVHKDDITSVLVTRQADQPLEQLFQQELQKHQELTNLIEQNVAAQENILKAFVDAYARSMSTRRYLQDVINKRNATVNALITSFDTYEDLVAKANKGIDFYNKLETNVAKLLQRIRSASKVQQEEREQMLLKNSVPVPTTKEEVSAPAVNAAPKLKDYLDTRKKSTRGYQEVSPQYYPPGMPEAQTWPPAVRPAPLGSEVNNDPVVAKPQEQTFDKTLSDRMATLRTGPTYSSYTPDTYPAQYNYSNTPSPNPSNINKQAFTITTDTYHPISSITQNSQYPSESPSVYTGQQYPYSMDYTSTPSSTSLGSYSQSSLTGYSQVNQPSGYGQVGQPAGSYEPAGYNQAGYGQVNQSTGSYGQGGQPVGSYGQVGQPGANYGQAGQPVGGYNAASQPAGSYPASQPAGSYPVSQPGDQASQPVGSYNQASQPAANYNQASQPAGSYNQANQPAGSYNQASQPPGSYNQASQPPGSYNQASQPAGSYNQASQPNYQVNQAGSLGSYNQATQASYGQVNQHNPENYNQQNVYYPSGYGPEAGQISNEQTYSYPNSFGGSEYATSVHPDTATLNQNSTYSAPIPDLKSSDSNTNNYVMSNGQGYPGYDSNRQYQYYYGANYPQNQDYQSYASGYSYVSQQTSDTSITAMTKESNIDLLTGLDFTVNQAPLIPQQNPSVPDAKKPVQKSETPKPVKIVQSKEEVSAPKMEKVINRKPLNNSDVKKLFGQEIDKFEKFVDVLTNKTLSGPTNLDLKWKEIQDKQEGEKKAISVARCYPMKNRYPDILPYDYSRIELKGAKDDYINASYIKDVSYYAAPFIVTQAPLPTTVGDFWTMIREHQVELIVSLLGESETGADVYWPAEKGRDLALSGMIVSLVSVTVKPHWVERLISIGIPEKRDTRVLMHLQFTSWPGSLFPTSPDAFVTFVTEIINLFMQQRSTAHPVVVHCNSGIGRSGLVCLLVSAVLEVTNNTVSIPDLVSLTVKLAAWRRNILRDREHLKFAYEAFLAYMRQVIAQGNAKRILNEVGVGKLEDKAAPVECKQEVVDDPLSSLDPFWASKNCRDISLPTVEDLQGRFDKPVKKILSGHPFVIWAFGGGHKAVNICAIGERRL</sequence>
<dbReference type="GO" id="GO:0045022">
    <property type="term" value="P:early endosome to late endosome transport"/>
    <property type="evidence" value="ECO:0007669"/>
    <property type="project" value="TreeGrafter"/>
</dbReference>
<dbReference type="PRINTS" id="PR00700">
    <property type="entry name" value="PRTYPHPHTASE"/>
</dbReference>
<accession>A0A8J6HGX2</accession>
<comment type="subcellular location">
    <subcellularLocation>
        <location evidence="2">Cytoplasm</location>
    </subcellularLocation>
    <subcellularLocation>
        <location evidence="1">Endosome</location>
    </subcellularLocation>
</comment>
<feature type="domain" description="Tyrosine-protein phosphatase" evidence="7">
    <location>
        <begin position="1351"/>
        <end position="1581"/>
    </location>
</feature>
<feature type="domain" description="Tyrosine specific protein phosphatases" evidence="8">
    <location>
        <begin position="1493"/>
        <end position="1551"/>
    </location>
</feature>
<dbReference type="Gene3D" id="1.20.140.50">
    <property type="entry name" value="alix/aip1 like domains"/>
    <property type="match status" value="1"/>
</dbReference>
<dbReference type="Proteomes" id="UP000719412">
    <property type="component" value="Unassembled WGS sequence"/>
</dbReference>
<feature type="region of interest" description="Disordered" evidence="6">
    <location>
        <begin position="851"/>
        <end position="870"/>
    </location>
</feature>
<dbReference type="InterPro" id="IPR038499">
    <property type="entry name" value="BRO1_sf"/>
</dbReference>
<keyword evidence="4" id="KW-0967">Endosome</keyword>
<evidence type="ECO:0000256" key="2">
    <source>
        <dbReference type="ARBA" id="ARBA00004496"/>
    </source>
</evidence>
<dbReference type="SMART" id="SM01041">
    <property type="entry name" value="BRO1"/>
    <property type="match status" value="1"/>
</dbReference>
<dbReference type="SUPFAM" id="SSF52799">
    <property type="entry name" value="(Phosphotyrosine protein) phosphatases II"/>
    <property type="match status" value="1"/>
</dbReference>
<feature type="compositionally biased region" description="Polar residues" evidence="6">
    <location>
        <begin position="1117"/>
        <end position="1131"/>
    </location>
</feature>
<dbReference type="InterPro" id="IPR003595">
    <property type="entry name" value="Tyr_Pase_cat"/>
</dbReference>
<dbReference type="Pfam" id="PF03097">
    <property type="entry name" value="BRO1"/>
    <property type="match status" value="1"/>
</dbReference>
<dbReference type="InterPro" id="IPR029021">
    <property type="entry name" value="Prot-tyrosine_phosphatase-like"/>
</dbReference>
<dbReference type="InterPro" id="IPR025304">
    <property type="entry name" value="ALIX_V_dom"/>
</dbReference>
<dbReference type="PROSITE" id="PS50056">
    <property type="entry name" value="TYR_PHOSPHATASE_2"/>
    <property type="match status" value="1"/>
</dbReference>
<evidence type="ECO:0000259" key="7">
    <source>
        <dbReference type="PROSITE" id="PS50055"/>
    </source>
</evidence>
<feature type="compositionally biased region" description="Polar residues" evidence="6">
    <location>
        <begin position="1162"/>
        <end position="1175"/>
    </location>
</feature>
<dbReference type="GO" id="GO:0004725">
    <property type="term" value="F:protein tyrosine phosphatase activity"/>
    <property type="evidence" value="ECO:0007669"/>
    <property type="project" value="InterPro"/>
</dbReference>
<keyword evidence="3" id="KW-0963">Cytoplasm</keyword>
<feature type="compositionally biased region" description="Polar residues" evidence="6">
    <location>
        <begin position="969"/>
        <end position="1067"/>
    </location>
</feature>
<dbReference type="Gene3D" id="3.90.190.10">
    <property type="entry name" value="Protein tyrosine phosphatase superfamily"/>
    <property type="match status" value="1"/>
</dbReference>
<evidence type="ECO:0000256" key="6">
    <source>
        <dbReference type="SAM" id="MobiDB-lite"/>
    </source>
</evidence>
<dbReference type="InterPro" id="IPR000387">
    <property type="entry name" value="Tyr_Pase_dom"/>
</dbReference>
<evidence type="ECO:0000256" key="5">
    <source>
        <dbReference type="SAM" id="Coils"/>
    </source>
</evidence>
<dbReference type="GO" id="GO:0048666">
    <property type="term" value="P:neuron development"/>
    <property type="evidence" value="ECO:0007669"/>
    <property type="project" value="UniProtKB-ARBA"/>
</dbReference>
<comment type="caution">
    <text evidence="10">The sequence shown here is derived from an EMBL/GenBank/DDBJ whole genome shotgun (WGS) entry which is preliminary data.</text>
</comment>
<evidence type="ECO:0000313" key="10">
    <source>
        <dbReference type="EMBL" id="KAH0814167.1"/>
    </source>
</evidence>
<dbReference type="Pfam" id="PF00102">
    <property type="entry name" value="Y_phosphatase"/>
    <property type="match status" value="1"/>
</dbReference>
<keyword evidence="11" id="KW-1185">Reference proteome</keyword>
<dbReference type="GO" id="GO:0043328">
    <property type="term" value="P:protein transport to vacuole involved in ubiquitin-dependent protein catabolic process via the multivesicular body sorting pathway"/>
    <property type="evidence" value="ECO:0007669"/>
    <property type="project" value="TreeGrafter"/>
</dbReference>
<feature type="compositionally biased region" description="Polar residues" evidence="6">
    <location>
        <begin position="1144"/>
        <end position="1153"/>
    </location>
</feature>
<dbReference type="GO" id="GO:0009653">
    <property type="term" value="P:anatomical structure morphogenesis"/>
    <property type="evidence" value="ECO:0007669"/>
    <property type="project" value="UniProtKB-ARBA"/>
</dbReference>
<gene>
    <name evidence="10" type="ORF">GEV33_008626</name>
</gene>
<dbReference type="InterPro" id="IPR004328">
    <property type="entry name" value="BRO1_dom"/>
</dbReference>
<dbReference type="SMART" id="SM00404">
    <property type="entry name" value="PTPc_motif"/>
    <property type="match status" value="1"/>
</dbReference>
<proteinExistence type="predicted"/>
<feature type="coiled-coil region" evidence="5">
    <location>
        <begin position="448"/>
        <end position="482"/>
    </location>
</feature>
<name>A0A8J6HGX2_TENMO</name>
<dbReference type="GO" id="GO:0032456">
    <property type="term" value="P:endocytic recycling"/>
    <property type="evidence" value="ECO:0007669"/>
    <property type="project" value="TreeGrafter"/>
</dbReference>
<dbReference type="CDD" id="cd09234">
    <property type="entry name" value="V_HD-PTP_like"/>
    <property type="match status" value="1"/>
</dbReference>
<dbReference type="PROSITE" id="PS51180">
    <property type="entry name" value="BRO1"/>
    <property type="match status" value="1"/>
</dbReference>
<evidence type="ECO:0000259" key="9">
    <source>
        <dbReference type="PROSITE" id="PS51180"/>
    </source>
</evidence>
<evidence type="ECO:0000256" key="3">
    <source>
        <dbReference type="ARBA" id="ARBA00022490"/>
    </source>
</evidence>
<reference evidence="10" key="2">
    <citation type="submission" date="2021-08" db="EMBL/GenBank/DDBJ databases">
        <authorList>
            <person name="Eriksson T."/>
        </authorList>
    </citation>
    <scope>NUCLEOTIDE SEQUENCE</scope>
    <source>
        <strain evidence="10">Stoneville</strain>
        <tissue evidence="10">Whole head</tissue>
    </source>
</reference>
<dbReference type="PANTHER" id="PTHR23030:SF30">
    <property type="entry name" value="TYROSINE-PROTEIN PHOSPHATASE NON-RECEPTOR TYPE 23"/>
    <property type="match status" value="1"/>
</dbReference>
<reference evidence="10" key="1">
    <citation type="journal article" date="2020" name="J Insects Food Feed">
        <title>The yellow mealworm (Tenebrio molitor) genome: a resource for the emerging insects as food and feed industry.</title>
        <authorList>
            <person name="Eriksson T."/>
            <person name="Andere A."/>
            <person name="Kelstrup H."/>
            <person name="Emery V."/>
            <person name="Picard C."/>
        </authorList>
    </citation>
    <scope>NUCLEOTIDE SEQUENCE</scope>
    <source>
        <strain evidence="10">Stoneville</strain>
        <tissue evidence="10">Whole head</tissue>
    </source>
</reference>
<protein>
    <recommendedName>
        <fullName evidence="12">Tyrosine-protein phosphatase non-receptor type 23</fullName>
    </recommendedName>
</protein>
<dbReference type="PROSITE" id="PS50055">
    <property type="entry name" value="TYR_PHOSPHATASE_PTP"/>
    <property type="match status" value="1"/>
</dbReference>
<evidence type="ECO:0000313" key="11">
    <source>
        <dbReference type="Proteomes" id="UP000719412"/>
    </source>
</evidence>
<dbReference type="Gene3D" id="1.25.40.280">
    <property type="entry name" value="alix/aip1 like domains"/>
    <property type="match status" value="1"/>
</dbReference>
<feature type="region of interest" description="Disordered" evidence="6">
    <location>
        <begin position="1243"/>
        <end position="1266"/>
    </location>
</feature>
<dbReference type="InterPro" id="IPR016130">
    <property type="entry name" value="Tyr_Pase_AS"/>
</dbReference>
<dbReference type="InterPro" id="IPR000242">
    <property type="entry name" value="PTP_cat"/>
</dbReference>
<organism evidence="10 11">
    <name type="scientific">Tenebrio molitor</name>
    <name type="common">Yellow mealworm beetle</name>
    <dbReference type="NCBI Taxonomy" id="7067"/>
    <lineage>
        <taxon>Eukaryota</taxon>
        <taxon>Metazoa</taxon>
        <taxon>Ecdysozoa</taxon>
        <taxon>Arthropoda</taxon>
        <taxon>Hexapoda</taxon>
        <taxon>Insecta</taxon>
        <taxon>Pterygota</taxon>
        <taxon>Neoptera</taxon>
        <taxon>Endopterygota</taxon>
        <taxon>Coleoptera</taxon>
        <taxon>Polyphaga</taxon>
        <taxon>Cucujiformia</taxon>
        <taxon>Tenebrionidae</taxon>
        <taxon>Tenebrio</taxon>
    </lineage>
</organism>
<dbReference type="SMART" id="SM00194">
    <property type="entry name" value="PTPc"/>
    <property type="match status" value="1"/>
</dbReference>
<dbReference type="PANTHER" id="PTHR23030">
    <property type="entry name" value="PCD6 INTERACTING PROTEIN-RELATED"/>
    <property type="match status" value="1"/>
</dbReference>
<evidence type="ECO:0000259" key="8">
    <source>
        <dbReference type="PROSITE" id="PS50056"/>
    </source>
</evidence>
<feature type="compositionally biased region" description="Polar residues" evidence="6">
    <location>
        <begin position="1093"/>
        <end position="1106"/>
    </location>
</feature>
<keyword evidence="5" id="KW-0175">Coiled coil</keyword>
<dbReference type="Pfam" id="PF13949">
    <property type="entry name" value="ALIX_LYPXL_bnd"/>
    <property type="match status" value="1"/>
</dbReference>
<dbReference type="PROSITE" id="PS00383">
    <property type="entry name" value="TYR_PHOSPHATASE_1"/>
    <property type="match status" value="1"/>
</dbReference>
<evidence type="ECO:0008006" key="12">
    <source>
        <dbReference type="Google" id="ProtNLM"/>
    </source>
</evidence>
<feature type="domain" description="BRO1" evidence="9">
    <location>
        <begin position="8"/>
        <end position="399"/>
    </location>
</feature>
<feature type="region of interest" description="Disordered" evidence="6">
    <location>
        <begin position="1093"/>
        <end position="1178"/>
    </location>
</feature>